<evidence type="ECO:0000259" key="2">
    <source>
        <dbReference type="Pfam" id="PF07762"/>
    </source>
</evidence>
<gene>
    <name evidence="3" type="ORF">SETIT_7G250400v2</name>
</gene>
<dbReference type="InterPro" id="IPR011676">
    <property type="entry name" value="DUF1618"/>
</dbReference>
<proteinExistence type="predicted"/>
<protein>
    <recommendedName>
        <fullName evidence="2">DUF1618 domain-containing protein</fullName>
    </recommendedName>
</protein>
<evidence type="ECO:0000256" key="1">
    <source>
        <dbReference type="SAM" id="MobiDB-lite"/>
    </source>
</evidence>
<evidence type="ECO:0000313" key="3">
    <source>
        <dbReference type="EMBL" id="RCV35567.1"/>
    </source>
</evidence>
<name>A0A368RZC2_SETIT</name>
<dbReference type="KEGG" id="sita:101763597"/>
<dbReference type="PANTHER" id="PTHR33086:SF52">
    <property type="entry name" value="OS09G0128900 PROTEIN"/>
    <property type="match status" value="1"/>
</dbReference>
<accession>A0A368RZC2</accession>
<dbReference type="Pfam" id="PF07762">
    <property type="entry name" value="DUF1618"/>
    <property type="match status" value="1"/>
</dbReference>
<feature type="domain" description="DUF1618" evidence="2">
    <location>
        <begin position="438"/>
        <end position="579"/>
    </location>
</feature>
<feature type="region of interest" description="Disordered" evidence="1">
    <location>
        <begin position="1"/>
        <end position="41"/>
    </location>
</feature>
<dbReference type="AlphaFoldDB" id="A0A368RZC2"/>
<reference evidence="3" key="1">
    <citation type="journal article" date="2012" name="Nat. Biotechnol.">
        <title>Reference genome sequence of the model plant Setaria.</title>
        <authorList>
            <person name="Bennetzen J.L."/>
            <person name="Schmutz J."/>
            <person name="Wang H."/>
            <person name="Percifield R."/>
            <person name="Hawkins J."/>
            <person name="Pontaroli A.C."/>
            <person name="Estep M."/>
            <person name="Feng L."/>
            <person name="Vaughn J.N."/>
            <person name="Grimwood J."/>
            <person name="Jenkins J."/>
            <person name="Barry K."/>
            <person name="Lindquist E."/>
            <person name="Hellsten U."/>
            <person name="Deshpande S."/>
            <person name="Wang X."/>
            <person name="Wu X."/>
            <person name="Mitros T."/>
            <person name="Triplett J."/>
            <person name="Yang X."/>
            <person name="Ye C.Y."/>
            <person name="Mauro-Herrera M."/>
            <person name="Wang L."/>
            <person name="Li P."/>
            <person name="Sharma M."/>
            <person name="Sharma R."/>
            <person name="Ronald P.C."/>
            <person name="Panaud O."/>
            <person name="Kellogg E.A."/>
            <person name="Brutnell T.P."/>
            <person name="Doust A.N."/>
            <person name="Tuskan G.A."/>
            <person name="Rokhsar D."/>
            <person name="Devos K.M."/>
        </authorList>
    </citation>
    <scope>NUCLEOTIDE SEQUENCE [LARGE SCALE GENOMIC DNA]</scope>
    <source>
        <strain evidence="3">Yugu1</strain>
    </source>
</reference>
<feature type="region of interest" description="Disordered" evidence="1">
    <location>
        <begin position="67"/>
        <end position="111"/>
    </location>
</feature>
<reference evidence="3" key="2">
    <citation type="submission" date="2015-07" db="EMBL/GenBank/DDBJ databases">
        <authorList>
            <person name="Noorani M."/>
        </authorList>
    </citation>
    <scope>NUCLEOTIDE SEQUENCE</scope>
    <source>
        <strain evidence="3">Yugu1</strain>
    </source>
</reference>
<organism evidence="3">
    <name type="scientific">Setaria italica</name>
    <name type="common">Foxtail millet</name>
    <name type="synonym">Panicum italicum</name>
    <dbReference type="NCBI Taxonomy" id="4555"/>
    <lineage>
        <taxon>Eukaryota</taxon>
        <taxon>Viridiplantae</taxon>
        <taxon>Streptophyta</taxon>
        <taxon>Embryophyta</taxon>
        <taxon>Tracheophyta</taxon>
        <taxon>Spermatophyta</taxon>
        <taxon>Magnoliopsida</taxon>
        <taxon>Liliopsida</taxon>
        <taxon>Poales</taxon>
        <taxon>Poaceae</taxon>
        <taxon>PACMAD clade</taxon>
        <taxon>Panicoideae</taxon>
        <taxon>Panicodae</taxon>
        <taxon>Paniceae</taxon>
        <taxon>Cenchrinae</taxon>
        <taxon>Setaria</taxon>
    </lineage>
</organism>
<dbReference type="EMBL" id="CM003534">
    <property type="protein sequence ID" value="RCV35567.1"/>
    <property type="molecule type" value="Genomic_DNA"/>
</dbReference>
<feature type="compositionally biased region" description="Pro residues" evidence="1">
    <location>
        <begin position="89"/>
        <end position="111"/>
    </location>
</feature>
<sequence>MMSRIRRRTGAGGGRQAGLPPPPAPPSRASSSGPAGGRSGWWGARMRRSLVIVYKVDSEAVFVRPSQAGQQGGIRAVHPADRSVGGSTPTPPPPPTPTPTPPPLLYYSPPPLPVRCRRPSSSCSLSRPPPSNQSCATAPLLFLFALAAPAQQPSMLLVDRYVRLVDELEDVIQKTGSWQLDPLIEGVLADDFPECTSREEAEEKREAAIEALVMRYRAEVEISALASLSKLKASRRSRPGALRREPVAFSGAEDPAYYSEVLDGIDLHLHRLADPPRITSLSLGISWPPDHHLRTRPPAAFIAGCDESILVLYVGTYRPCLPQPGFYLVYNSWADSVAIVPPLSCSRVNFWSHYNIGGGVAVLNFIPARCYVLAELLLRKDDPSRHATLFMWWSPGSGPLAGRWIQKEVALPLPLPADEDCSFLADMAFAAAGTSLCWVDLLTGILVCNLIDRLATNIKDARAVFHFIPLPPKCAVKLNGTLRGQPEEYRSMCPVNNGDTFKFVSMVGYREGSPMDKVVLTTWTLKNALSMENWEWEEDAASFCIRDLWDDPIYKDKLKLQPLTPSFPVLCTQHDGVMYLSVTDYEYKHGQEGLQLQATGFYELGLDMLTGTLFSAIKLPSDERGIVQRPWIFTSHFGNYLNMISD</sequence>
<dbReference type="PANTHER" id="PTHR33086">
    <property type="entry name" value="OS05G0468200 PROTEIN-RELATED"/>
    <property type="match status" value="1"/>
</dbReference>
<dbReference type="OrthoDB" id="686315at2759"/>